<evidence type="ECO:0000313" key="2">
    <source>
        <dbReference type="Proteomes" id="UP001549119"/>
    </source>
</evidence>
<dbReference type="Proteomes" id="UP001549119">
    <property type="component" value="Unassembled WGS sequence"/>
</dbReference>
<dbReference type="RefSeq" id="WP_052516912.1">
    <property type="nucleotide sequence ID" value="NZ_JAZBNP010000001.1"/>
</dbReference>
<dbReference type="Pfam" id="PF20012">
    <property type="entry name" value="GAP1-N1"/>
    <property type="match status" value="1"/>
</dbReference>
<gene>
    <name evidence="1" type="ORF">ABIC20_003504</name>
</gene>
<evidence type="ECO:0008006" key="3">
    <source>
        <dbReference type="Google" id="ProtNLM"/>
    </source>
</evidence>
<dbReference type="EMBL" id="JBEPNW010000002">
    <property type="protein sequence ID" value="MET3866195.1"/>
    <property type="molecule type" value="Genomic_DNA"/>
</dbReference>
<organism evidence="1 2">
    <name type="scientific">Methylobacterium radiotolerans</name>
    <dbReference type="NCBI Taxonomy" id="31998"/>
    <lineage>
        <taxon>Bacteria</taxon>
        <taxon>Pseudomonadati</taxon>
        <taxon>Pseudomonadota</taxon>
        <taxon>Alphaproteobacteria</taxon>
        <taxon>Hyphomicrobiales</taxon>
        <taxon>Methylobacteriaceae</taxon>
        <taxon>Methylobacterium</taxon>
    </lineage>
</organism>
<reference evidence="1 2" key="1">
    <citation type="submission" date="2024-06" db="EMBL/GenBank/DDBJ databases">
        <title>Genomics of switchgrass bacterial isolates.</title>
        <authorList>
            <person name="Shade A."/>
        </authorList>
    </citation>
    <scope>NUCLEOTIDE SEQUENCE [LARGE SCALE GENOMIC DNA]</scope>
    <source>
        <strain evidence="1 2">PvP084</strain>
    </source>
</reference>
<protein>
    <recommendedName>
        <fullName evidence="3">HEAT repeat protein</fullName>
    </recommendedName>
</protein>
<accession>A0ABV2NI82</accession>
<comment type="caution">
    <text evidence="1">The sequence shown here is derived from an EMBL/GenBank/DDBJ whole genome shotgun (WGS) entry which is preliminary data.</text>
</comment>
<evidence type="ECO:0000313" key="1">
    <source>
        <dbReference type="EMBL" id="MET3866195.1"/>
    </source>
</evidence>
<name>A0ABV2NI82_9HYPH</name>
<proteinExistence type="predicted"/>
<sequence>MAHRVGRRRLIVSAVERQVHGYQQGHQLLATSMPLPKAEQSVVNQLSDVAGPLRPRERFDPYLTAYPLPGGKRFVLARTWQDLTVARAGCVRTLSLVIPMDEWVRAEGLSAYFDQLRLDRLPDARDATQVVVWDTEIKPLPPAPPFNGSELLEALFLEDARPVVMLDALEPELVATRLLTALWPSLRRRFAVSTFARSPRKVGGRDFDLVFAPKDARSRFADWNGRRVDGRLVQDGRHRWTGAIVARVFDQPHPRLLTIPESGLVGGNDAGQDDAAALRIALLWDELVTKIHYTPTAALGLLDIVNSGKVRDSLAIKAIEPSLVEATNRASTTFADDDAWGFLGAISRKLQGRSMPAGRAAVADAVERLAERAPEGAVSLLSQDDPRKVLTELVPRIAAGLGSNFTDRAERALREAAPAVLGRLLAQGDALAGHVADDRPLVERLGQILPALDDETLDAVGPSLLPRLIDDWHLPAAEPLIRRLDVSRLASELRHLGQANDFAGAQLSGLVLDRALSAGTKEDVQSTLVTLPQTPRRDEMIARTLVPGAEDARWLYELDAKLLDRESATAMLLDLLGRADDWQFAAMLRDKRVGAHALSVMESKAPKLLLRAMSGDALTVKTFARVLPRVLKDLRGEARLKLAGHALHRFLRDRFDGDEIDLIASLLSAVGDGLDGAWFARMGLGRDLDGVTASRNMVALGRATQPARLRAAWAMEDIARTLVQRPSLDLDAAAVEACAALMLDAEKVAPRALLSASGHLLPVLLRSRDRPISPMIVAAFPSVHRELARYDDVPDLFKFIPFFDWDRCKAARHELVDAFMSSSWPPSDLALTACRTGEVSKILRRIGQQKNGKKYLKRLTHETAKLTDDCKFMISSELAEIDYHVKSESE</sequence>
<keyword evidence="2" id="KW-1185">Reference proteome</keyword>